<feature type="domain" description="Acyltransferase 3" evidence="2">
    <location>
        <begin position="37"/>
        <end position="353"/>
    </location>
</feature>
<keyword evidence="1" id="KW-1133">Transmembrane helix</keyword>
<comment type="caution">
    <text evidence="3">The sequence shown here is derived from an EMBL/GenBank/DDBJ whole genome shotgun (WGS) entry which is preliminary data.</text>
</comment>
<feature type="transmembrane region" description="Helical" evidence="1">
    <location>
        <begin position="219"/>
        <end position="238"/>
    </location>
</feature>
<dbReference type="AlphaFoldDB" id="A0AAW5WTX0"/>
<keyword evidence="3" id="KW-0012">Acyltransferase</keyword>
<feature type="transmembrane region" description="Helical" evidence="1">
    <location>
        <begin position="281"/>
        <end position="299"/>
    </location>
</feature>
<feature type="transmembrane region" description="Helical" evidence="1">
    <location>
        <begin position="311"/>
        <end position="330"/>
    </location>
</feature>
<evidence type="ECO:0000259" key="2">
    <source>
        <dbReference type="Pfam" id="PF01757"/>
    </source>
</evidence>
<feature type="transmembrane region" description="Helical" evidence="1">
    <location>
        <begin position="103"/>
        <end position="121"/>
    </location>
</feature>
<keyword evidence="1" id="KW-0812">Transmembrane</keyword>
<name>A0AAW5WTX0_9LACO</name>
<feature type="transmembrane region" description="Helical" evidence="1">
    <location>
        <begin position="58"/>
        <end position="82"/>
    </location>
</feature>
<keyword evidence="3" id="KW-0808">Transferase</keyword>
<evidence type="ECO:0000256" key="1">
    <source>
        <dbReference type="SAM" id="Phobius"/>
    </source>
</evidence>
<dbReference type="RefSeq" id="WP_269295993.1">
    <property type="nucleotide sequence ID" value="NZ_CALVCD010000007.1"/>
</dbReference>
<dbReference type="Pfam" id="PF01757">
    <property type="entry name" value="Acyl_transf_3"/>
    <property type="match status" value="1"/>
</dbReference>
<dbReference type="Proteomes" id="UP001212401">
    <property type="component" value="Unassembled WGS sequence"/>
</dbReference>
<evidence type="ECO:0000313" key="4">
    <source>
        <dbReference type="Proteomes" id="UP001212401"/>
    </source>
</evidence>
<feature type="transmembrane region" description="Helical" evidence="1">
    <location>
        <begin position="190"/>
        <end position="207"/>
    </location>
</feature>
<feature type="transmembrane region" description="Helical" evidence="1">
    <location>
        <begin position="336"/>
        <end position="357"/>
    </location>
</feature>
<keyword evidence="1" id="KW-0472">Membrane</keyword>
<sequence>MASDSNNGWDLFSACTNDAVKNITGSLIMISKRIYTGFDLVKLIAAICIIAIHTRAPFFNIIGRLGVPFFAIVSSILFFNHYQRLIKCEEKKDYLLKFCRRIFLLYITWQVIYIPIAIRQFRVIMASLKGTGFKNLLVYFLDFFFPAVYNSQGVDLTQDANGWGPSWYLLASIIAMPVLVGLLRLFKQHVLPVFIICILVEIYIILADEFSDWTHLSPIMNHTFLRLLIYFCLGYLIVYYHDFLYSWSKYSVQLLAVCFCLFLVESLVVGHFAGDYNTEEIITTVPTGLFLALVTMNYYPKLHYPVQVRNMSTFLYCFQIWPIVIMRKVFETRGWGSQHLILFIVVLLISFICFFLYEKCRQHFKWRFLKYMV</sequence>
<organism evidence="3 4">
    <name type="scientific">Limosilactobacillus vaginalis</name>
    <dbReference type="NCBI Taxonomy" id="1633"/>
    <lineage>
        <taxon>Bacteria</taxon>
        <taxon>Bacillati</taxon>
        <taxon>Bacillota</taxon>
        <taxon>Bacilli</taxon>
        <taxon>Lactobacillales</taxon>
        <taxon>Lactobacillaceae</taxon>
        <taxon>Limosilactobacillus</taxon>
    </lineage>
</organism>
<accession>A0AAW5WTX0</accession>
<dbReference type="EMBL" id="JAKHPH010000012">
    <property type="protein sequence ID" value="MCZ3667759.1"/>
    <property type="molecule type" value="Genomic_DNA"/>
</dbReference>
<gene>
    <name evidence="3" type="ORF">L2724_05600</name>
</gene>
<protein>
    <submittedName>
        <fullName evidence="3">Acyltransferase</fullName>
    </submittedName>
</protein>
<feature type="transmembrane region" description="Helical" evidence="1">
    <location>
        <begin position="166"/>
        <end position="183"/>
    </location>
</feature>
<reference evidence="3" key="1">
    <citation type="submission" date="2022-01" db="EMBL/GenBank/DDBJ databases">
        <title>VMRC isolate genome collection.</title>
        <authorList>
            <person name="France M."/>
            <person name="Rutt L."/>
            <person name="Humphrys M."/>
            <person name="Ravel J."/>
        </authorList>
    </citation>
    <scope>NUCLEOTIDE SEQUENCE</scope>
    <source>
        <strain evidence="3">C0048A1</strain>
    </source>
</reference>
<evidence type="ECO:0000313" key="3">
    <source>
        <dbReference type="EMBL" id="MCZ3667759.1"/>
    </source>
</evidence>
<feature type="transmembrane region" description="Helical" evidence="1">
    <location>
        <begin position="34"/>
        <end position="52"/>
    </location>
</feature>
<proteinExistence type="predicted"/>
<dbReference type="InterPro" id="IPR002656">
    <property type="entry name" value="Acyl_transf_3_dom"/>
</dbReference>
<feature type="transmembrane region" description="Helical" evidence="1">
    <location>
        <begin position="250"/>
        <end position="269"/>
    </location>
</feature>
<dbReference type="GO" id="GO:0016747">
    <property type="term" value="F:acyltransferase activity, transferring groups other than amino-acyl groups"/>
    <property type="evidence" value="ECO:0007669"/>
    <property type="project" value="InterPro"/>
</dbReference>